<dbReference type="PROSITE" id="PS51471">
    <property type="entry name" value="FE2OG_OXY"/>
    <property type="match status" value="1"/>
</dbReference>
<dbReference type="EMBL" id="FQNC01000065">
    <property type="protein sequence ID" value="SGZ00166.1"/>
    <property type="molecule type" value="Genomic_DNA"/>
</dbReference>
<proteinExistence type="predicted"/>
<feature type="domain" description="Fe2OG dioxygenase" evidence="3">
    <location>
        <begin position="317"/>
        <end position="430"/>
    </location>
</feature>
<dbReference type="PANTHER" id="PTHR31212">
    <property type="entry name" value="ALPHA-KETOGLUTARATE-DEPENDENT DIOXYGENASE ALKB HOMOLOG 3"/>
    <property type="match status" value="1"/>
</dbReference>
<feature type="domain" description="CUE" evidence="2">
    <location>
        <begin position="13"/>
        <end position="55"/>
    </location>
</feature>
<dbReference type="AlphaFoldDB" id="A0A2X0MK75"/>
<reference evidence="4 5" key="1">
    <citation type="submission" date="2016-11" db="EMBL/GenBank/DDBJ databases">
        <authorList>
            <person name="Jaros S."/>
            <person name="Januszkiewicz K."/>
            <person name="Wedrychowicz H."/>
        </authorList>
    </citation>
    <scope>NUCLEOTIDE SEQUENCE [LARGE SCALE GENOMIC DNA]</scope>
</reference>
<dbReference type="InterPro" id="IPR027450">
    <property type="entry name" value="AlkB-like"/>
</dbReference>
<evidence type="ECO:0000259" key="3">
    <source>
        <dbReference type="PROSITE" id="PS51471"/>
    </source>
</evidence>
<dbReference type="InterPro" id="IPR009060">
    <property type="entry name" value="UBA-like_sf"/>
</dbReference>
<dbReference type="Pfam" id="PF02845">
    <property type="entry name" value="CUE"/>
    <property type="match status" value="1"/>
</dbReference>
<organism evidence="4 5">
    <name type="scientific">Microbotryum silenes-dioicae</name>
    <dbReference type="NCBI Taxonomy" id="796604"/>
    <lineage>
        <taxon>Eukaryota</taxon>
        <taxon>Fungi</taxon>
        <taxon>Dikarya</taxon>
        <taxon>Basidiomycota</taxon>
        <taxon>Pucciniomycotina</taxon>
        <taxon>Microbotryomycetes</taxon>
        <taxon>Microbotryales</taxon>
        <taxon>Microbotryaceae</taxon>
        <taxon>Microbotryum</taxon>
    </lineage>
</organism>
<dbReference type="InterPro" id="IPR005123">
    <property type="entry name" value="Oxoglu/Fe-dep_dioxygenase_dom"/>
</dbReference>
<dbReference type="Gene3D" id="2.60.120.590">
    <property type="entry name" value="Alpha-ketoglutarate-dependent dioxygenase AlkB-like"/>
    <property type="match status" value="1"/>
</dbReference>
<dbReference type="STRING" id="796604.A0A2X0MK75"/>
<dbReference type="PROSITE" id="PS51140">
    <property type="entry name" value="CUE"/>
    <property type="match status" value="1"/>
</dbReference>
<dbReference type="InterPro" id="IPR032854">
    <property type="entry name" value="ALKBH3"/>
</dbReference>
<dbReference type="SUPFAM" id="SSF51197">
    <property type="entry name" value="Clavaminate synthase-like"/>
    <property type="match status" value="1"/>
</dbReference>
<evidence type="ECO:0000256" key="1">
    <source>
        <dbReference type="SAM" id="MobiDB-lite"/>
    </source>
</evidence>
<accession>A0A2X0MK75</accession>
<evidence type="ECO:0000313" key="5">
    <source>
        <dbReference type="Proteomes" id="UP000249464"/>
    </source>
</evidence>
<dbReference type="CDD" id="cd14279">
    <property type="entry name" value="CUE"/>
    <property type="match status" value="1"/>
</dbReference>
<dbReference type="PANTHER" id="PTHR31212:SF4">
    <property type="entry name" value="ALPHA-KETOGLUTARATE-DEPENDENT DIOXYGENASE ALKB HOMOLOG 3"/>
    <property type="match status" value="1"/>
</dbReference>
<feature type="region of interest" description="Disordered" evidence="1">
    <location>
        <begin position="525"/>
        <end position="544"/>
    </location>
</feature>
<dbReference type="InterPro" id="IPR037151">
    <property type="entry name" value="AlkB-like_sf"/>
</dbReference>
<keyword evidence="5" id="KW-1185">Reference proteome</keyword>
<name>A0A2X0MK75_9BASI</name>
<dbReference type="Pfam" id="PF13532">
    <property type="entry name" value="2OG-FeII_Oxy_2"/>
    <property type="match status" value="1"/>
</dbReference>
<dbReference type="SUPFAM" id="SSF46934">
    <property type="entry name" value="UBA-like"/>
    <property type="match status" value="1"/>
</dbReference>
<dbReference type="GO" id="GO:0006307">
    <property type="term" value="P:DNA alkylation repair"/>
    <property type="evidence" value="ECO:0007669"/>
    <property type="project" value="InterPro"/>
</dbReference>
<sequence length="544" mass="60445">MSSSTVTEIKPEEHQEAIDTLAAIFPQLPRSTLQRFFVASSRDLERATTALLGRDDNVKPASAAGRLVTTWDSTGLRAVKRKRIEKLDHWLKPASSSTMRLPARSRGEASTRPTSPKREVETTLTSTVDAYQLLQRKPTSKTPKLSATSTTTIPLGGLANITTGAGTTPTHLPPLTLSTPEAIAKHTRGRIILIPNVLPKELASMLFQSMLDENDGRAQEGSKKPWERNKWYMFDREVESPHTTSFYLEKAPSVGDEDLVNATNVALSTHWYNGTKRQGRYFTPLMDQARSLIQPLVNLILGSRRRHPLEYTAGEWVPNVAAANCYRGAKESVGPHSDVLTYLGPFPTIASLSLGCTRPFRLRPFMPLPGIEMRSLDLVLPHNSLCLMLPGTQEFYKHSIQPVSALDTFRIPGQEERYRERINITFRHYRPDYAPLPVQTSVPLTGGAYAGTPHCQCKLPTILRPDGKGRARAYLQKDKPKVDSDVAEGQEGDDMVYFWTCSASQVVPGQNCGFWKLLSEQQEGRGPWFKGKSAKPSRLADPGD</sequence>
<feature type="region of interest" description="Disordered" evidence="1">
    <location>
        <begin position="95"/>
        <end position="120"/>
    </location>
</feature>
<evidence type="ECO:0000313" key="4">
    <source>
        <dbReference type="EMBL" id="SGZ00166.1"/>
    </source>
</evidence>
<dbReference type="Proteomes" id="UP000249464">
    <property type="component" value="Unassembled WGS sequence"/>
</dbReference>
<dbReference type="GO" id="GO:0043130">
    <property type="term" value="F:ubiquitin binding"/>
    <property type="evidence" value="ECO:0007669"/>
    <property type="project" value="InterPro"/>
</dbReference>
<evidence type="ECO:0000259" key="2">
    <source>
        <dbReference type="PROSITE" id="PS51140"/>
    </source>
</evidence>
<protein>
    <submittedName>
        <fullName evidence="4">BQ5605_C034g11328 protein</fullName>
    </submittedName>
</protein>
<dbReference type="InterPro" id="IPR003892">
    <property type="entry name" value="CUE"/>
</dbReference>
<dbReference type="GO" id="GO:0051213">
    <property type="term" value="F:dioxygenase activity"/>
    <property type="evidence" value="ECO:0007669"/>
    <property type="project" value="InterPro"/>
</dbReference>
<gene>
    <name evidence="4" type="primary">BQ5605_C034g11328</name>
    <name evidence="4" type="ORF">BQ5605_C034G11328</name>
</gene>